<keyword evidence="3" id="KW-0285">Flavoprotein</keyword>
<keyword evidence="5 7" id="KW-0560">Oxidoreductase</keyword>
<dbReference type="SUPFAM" id="SSF51905">
    <property type="entry name" value="FAD/NAD(P)-binding domain"/>
    <property type="match status" value="1"/>
</dbReference>
<comment type="cofactor">
    <cofactor evidence="1">
        <name>FAD</name>
        <dbReference type="ChEBI" id="CHEBI:57692"/>
    </cofactor>
</comment>
<keyword evidence="4" id="KW-0274">FAD</keyword>
<evidence type="ECO:0000256" key="4">
    <source>
        <dbReference type="ARBA" id="ARBA00022827"/>
    </source>
</evidence>
<dbReference type="Gene3D" id="3.50.50.100">
    <property type="match status" value="1"/>
</dbReference>
<evidence type="ECO:0000256" key="2">
    <source>
        <dbReference type="ARBA" id="ARBA00005272"/>
    </source>
</evidence>
<evidence type="ECO:0000313" key="8">
    <source>
        <dbReference type="Proteomes" id="UP001162030"/>
    </source>
</evidence>
<gene>
    <name evidence="7" type="primary">ndh</name>
    <name evidence="7" type="ORF">MSZNOR_4977</name>
</gene>
<dbReference type="Proteomes" id="UP001162030">
    <property type="component" value="Chromosome"/>
</dbReference>
<dbReference type="PRINTS" id="PR00368">
    <property type="entry name" value="FADPNR"/>
</dbReference>
<comment type="similarity">
    <text evidence="2">Belongs to the NADH dehydrogenase family.</text>
</comment>
<dbReference type="InterPro" id="IPR023753">
    <property type="entry name" value="FAD/NAD-binding_dom"/>
</dbReference>
<dbReference type="InterPro" id="IPR036188">
    <property type="entry name" value="FAD/NAD-bd_sf"/>
</dbReference>
<evidence type="ECO:0000256" key="1">
    <source>
        <dbReference type="ARBA" id="ARBA00001974"/>
    </source>
</evidence>
<evidence type="ECO:0000313" key="7">
    <source>
        <dbReference type="EMBL" id="CAI8974933.1"/>
    </source>
</evidence>
<name>A0ABM9I9I1_9GAMM</name>
<sequence length="439" mass="48115">MSETKAGPGRHRIVVVGGGAGGLELVTRLGKRLGKKAEITLIDCSRTHLWKPLLHEVAAGTLDSHDDELEYLAHASSNGFRYVLGRMDGLDRANKQVHLAAMVNEKGEEIMPPRTHPYDILVIAVGSICNDFGIPGVTEHCLFLDTTEQAEQFQNRLLEAYFHAHATGGVKEIGQLDIAIVGGGATGIELSAQLHQATRLLSAYGLDNVKPSDIQIHIIEAADRLLPGLPERLSKSSLKQLESLGIQVHLGERIVEVTQEGMKTQSGHFIPAALKVWAAGVKAPDFLKSIKDLETNQLNQIVVRQTLQTTVDDDIFAIGDCAACPWPEKNATVPPRAQSAHQQASLVLKNIQRKLEGKPLLNFRYKDYGSLVSLGKYSTVGNLMGNLLGTVMIEGLIARLVYLSLYKMHQLALFGPFRVGMLMVAGFFRRRLQPKIKLH</sequence>
<keyword evidence="8" id="KW-1185">Reference proteome</keyword>
<dbReference type="GO" id="GO:0050136">
    <property type="term" value="F:NADH dehydrogenase (quinone) (non-electrogenic) activity"/>
    <property type="evidence" value="ECO:0007669"/>
    <property type="project" value="UniProtKB-EC"/>
</dbReference>
<accession>A0ABM9I9I1</accession>
<organism evidence="7 8">
    <name type="scientific">Methylocaldum szegediense</name>
    <dbReference type="NCBI Taxonomy" id="73780"/>
    <lineage>
        <taxon>Bacteria</taxon>
        <taxon>Pseudomonadati</taxon>
        <taxon>Pseudomonadota</taxon>
        <taxon>Gammaproteobacteria</taxon>
        <taxon>Methylococcales</taxon>
        <taxon>Methylococcaceae</taxon>
        <taxon>Methylocaldum</taxon>
    </lineage>
</organism>
<dbReference type="PANTHER" id="PTHR42913">
    <property type="entry name" value="APOPTOSIS-INDUCING FACTOR 1"/>
    <property type="match status" value="1"/>
</dbReference>
<protein>
    <submittedName>
        <fullName evidence="7">NADH:quinone oxidoreductase II</fullName>
        <ecNumber evidence="7">1.6.5.9</ecNumber>
    </submittedName>
</protein>
<proteinExistence type="inferred from homology"/>
<dbReference type="RefSeq" id="WP_026608793.1">
    <property type="nucleotide sequence ID" value="NZ_OX458333.1"/>
</dbReference>
<dbReference type="EMBL" id="OX458333">
    <property type="protein sequence ID" value="CAI8974933.1"/>
    <property type="molecule type" value="Genomic_DNA"/>
</dbReference>
<dbReference type="PANTHER" id="PTHR42913:SF3">
    <property type="entry name" value="64 KDA MITOCHONDRIAL NADH DEHYDROGENASE (EUROFUNG)"/>
    <property type="match status" value="1"/>
</dbReference>
<dbReference type="InterPro" id="IPR051169">
    <property type="entry name" value="NADH-Q_oxidoreductase"/>
</dbReference>
<evidence type="ECO:0000256" key="5">
    <source>
        <dbReference type="ARBA" id="ARBA00023002"/>
    </source>
</evidence>
<dbReference type="EC" id="1.6.5.9" evidence="7"/>
<reference evidence="7 8" key="1">
    <citation type="submission" date="2023-03" db="EMBL/GenBank/DDBJ databases">
        <authorList>
            <person name="Pearce D."/>
        </authorList>
    </citation>
    <scope>NUCLEOTIDE SEQUENCE [LARGE SCALE GENOMIC DNA]</scope>
    <source>
        <strain evidence="7">Msz</strain>
    </source>
</reference>
<feature type="domain" description="FAD/NAD(P)-binding" evidence="6">
    <location>
        <begin position="12"/>
        <end position="344"/>
    </location>
</feature>
<dbReference type="Pfam" id="PF07992">
    <property type="entry name" value="Pyr_redox_2"/>
    <property type="match status" value="1"/>
</dbReference>
<dbReference type="PRINTS" id="PR00411">
    <property type="entry name" value="PNDRDTASEI"/>
</dbReference>
<evidence type="ECO:0000259" key="6">
    <source>
        <dbReference type="Pfam" id="PF07992"/>
    </source>
</evidence>
<evidence type="ECO:0000256" key="3">
    <source>
        <dbReference type="ARBA" id="ARBA00022630"/>
    </source>
</evidence>